<dbReference type="PANTHER" id="PTHR11559">
    <property type="entry name" value="CARBOXYLESTERASE"/>
    <property type="match status" value="1"/>
</dbReference>
<dbReference type="Proteomes" id="UP000192911">
    <property type="component" value="Unassembled WGS sequence"/>
</dbReference>
<protein>
    <submittedName>
        <fullName evidence="4">Para-nitrobenzyl esterase</fullName>
    </submittedName>
</protein>
<evidence type="ECO:0000313" key="5">
    <source>
        <dbReference type="Proteomes" id="UP000192911"/>
    </source>
</evidence>
<dbReference type="PROSITE" id="PS00941">
    <property type="entry name" value="CARBOXYLESTERASE_B_2"/>
    <property type="match status" value="1"/>
</dbReference>
<gene>
    <name evidence="4" type="ORF">SAMN06295900_10893</name>
</gene>
<dbReference type="InterPro" id="IPR050309">
    <property type="entry name" value="Type-B_Carboxylest/Lipase"/>
</dbReference>
<dbReference type="Gene3D" id="3.40.50.1820">
    <property type="entry name" value="alpha/beta hydrolase"/>
    <property type="match status" value="1"/>
</dbReference>
<dbReference type="RefSeq" id="WP_085228438.1">
    <property type="nucleotide sequence ID" value="NZ_BSQD01000010.1"/>
</dbReference>
<dbReference type="SUPFAM" id="SSF53474">
    <property type="entry name" value="alpha/beta-Hydrolases"/>
    <property type="match status" value="1"/>
</dbReference>
<feature type="domain" description="Carboxylesterase type B" evidence="3">
    <location>
        <begin position="37"/>
        <end position="528"/>
    </location>
</feature>
<dbReference type="InterPro" id="IPR019819">
    <property type="entry name" value="Carboxylesterase_B_CS"/>
</dbReference>
<name>A0A1X7FB22_TRICW</name>
<dbReference type="InterPro" id="IPR002018">
    <property type="entry name" value="CarbesteraseB"/>
</dbReference>
<dbReference type="EMBL" id="FXAH01000008">
    <property type="protein sequence ID" value="SMF48805.1"/>
    <property type="molecule type" value="Genomic_DNA"/>
</dbReference>
<evidence type="ECO:0000313" key="4">
    <source>
        <dbReference type="EMBL" id="SMF48805.1"/>
    </source>
</evidence>
<proteinExistence type="predicted"/>
<reference evidence="5" key="1">
    <citation type="submission" date="2017-04" db="EMBL/GenBank/DDBJ databases">
        <authorList>
            <person name="Varghese N."/>
            <person name="Submissions S."/>
        </authorList>
    </citation>
    <scope>NUCLEOTIDE SEQUENCE [LARGE SCALE GENOMIC DNA]</scope>
    <source>
        <strain evidence="5">Ballard 720</strain>
    </source>
</reference>
<keyword evidence="2" id="KW-0732">Signal</keyword>
<keyword evidence="5" id="KW-1185">Reference proteome</keyword>
<dbReference type="Pfam" id="PF00135">
    <property type="entry name" value="COesterase"/>
    <property type="match status" value="1"/>
</dbReference>
<feature type="region of interest" description="Disordered" evidence="1">
    <location>
        <begin position="488"/>
        <end position="515"/>
    </location>
</feature>
<organism evidence="4 5">
    <name type="scientific">Trinickia caryophylli</name>
    <name type="common">Paraburkholderia caryophylli</name>
    <dbReference type="NCBI Taxonomy" id="28094"/>
    <lineage>
        <taxon>Bacteria</taxon>
        <taxon>Pseudomonadati</taxon>
        <taxon>Pseudomonadota</taxon>
        <taxon>Betaproteobacteria</taxon>
        <taxon>Burkholderiales</taxon>
        <taxon>Burkholderiaceae</taxon>
        <taxon>Trinickia</taxon>
    </lineage>
</organism>
<evidence type="ECO:0000256" key="1">
    <source>
        <dbReference type="SAM" id="MobiDB-lite"/>
    </source>
</evidence>
<feature type="signal peptide" evidence="2">
    <location>
        <begin position="1"/>
        <end position="31"/>
    </location>
</feature>
<dbReference type="STRING" id="28094.SAMN06295900_10893"/>
<dbReference type="InterPro" id="IPR029058">
    <property type="entry name" value="AB_hydrolase_fold"/>
</dbReference>
<sequence>MHPFVTTRSMRTALATLAISIPALLPGVARAAERPPAQVQLPQGAIQGARETVGTQSLHVFRGIPYAAPPTGALRWREPQPTARWPGIWLATKFAPRCMQSSVHKGTFRSGRMSEDCLYLNVWAPATGTAAQPLPVLVYFHGGEFRWGDGTEPRYDGGNLAARGMVVVTVNYRLGVFGFLAHQEAARESPHGSSGNYGLLDQQAALRWVQENVARFGGDPARVTIAGDAAGSISVSAHMASPSSRGLFARAAGFSAGAFGLSSFWNRDKAEAVSHAFAEHVGAGSLRALRSISADKLLATAEPKGRPKFAFWPNVDGHFLTDSPESVFATGAQARVPLLAGSNSQEAHYVDVLGEGPPLPNRWKLAIRRLFPDNEAEALSLYPASNEWEVMKSATALASDLHAAHTTRRWVDLHRQTGTAPVYYYLFARRLPLPTDGLPDETRPTVGAAHRAQIPYVLDTLAHERSHGWTYQDIAVSRVFSGYLAQFVKTGDPNEPPNTPGNGPSPQGEPTQSLPTWPAARAERDGLLRQLIDVDTQTITDVDGTRHAFIDRVTQAPSNRAHPQ</sequence>
<evidence type="ECO:0000259" key="3">
    <source>
        <dbReference type="Pfam" id="PF00135"/>
    </source>
</evidence>
<dbReference type="AlphaFoldDB" id="A0A1X7FB22"/>
<feature type="chain" id="PRO_5012552917" evidence="2">
    <location>
        <begin position="32"/>
        <end position="564"/>
    </location>
</feature>
<dbReference type="GeneID" id="95550257"/>
<accession>A0A1X7FB22</accession>
<dbReference type="OrthoDB" id="9771666at2"/>
<evidence type="ECO:0000256" key="2">
    <source>
        <dbReference type="SAM" id="SignalP"/>
    </source>
</evidence>